<reference evidence="1" key="1">
    <citation type="journal article" date="2014" name="Front. Microbiol.">
        <title>High frequency of phylogenetically diverse reductive dehalogenase-homologous genes in deep subseafloor sedimentary metagenomes.</title>
        <authorList>
            <person name="Kawai M."/>
            <person name="Futagami T."/>
            <person name="Toyoda A."/>
            <person name="Takaki Y."/>
            <person name="Nishi S."/>
            <person name="Hori S."/>
            <person name="Arai W."/>
            <person name="Tsubouchi T."/>
            <person name="Morono Y."/>
            <person name="Uchiyama I."/>
            <person name="Ito T."/>
            <person name="Fujiyama A."/>
            <person name="Inagaki F."/>
            <person name="Takami H."/>
        </authorList>
    </citation>
    <scope>NUCLEOTIDE SEQUENCE</scope>
    <source>
        <strain evidence="1">Expedition CK06-06</strain>
    </source>
</reference>
<comment type="caution">
    <text evidence="1">The sequence shown here is derived from an EMBL/GenBank/DDBJ whole genome shotgun (WGS) entry which is preliminary data.</text>
</comment>
<evidence type="ECO:0000313" key="1">
    <source>
        <dbReference type="EMBL" id="GAI35962.1"/>
    </source>
</evidence>
<gene>
    <name evidence="1" type="ORF">S06H3_42095</name>
</gene>
<sequence length="232" mass="26924">HNLFMPLFSKARKQSYGNWQPDSLIDDTREEVLAGFGYFDEKEWLEVGIGERECILDRWQYAECYLEIWFEARAMRGQFEYFAPNISLVPFGGDASIEYKWRIAKRLEQMTQRYDGKPIKVLYFGDADKKGGEIPQNALKDIKAWCSVNFDFIPCGLTLEQAQELGLGESIDEPGSYQWESLSHEQARDLIVPNVEKFVSQGLFSKIEEREQGATDKFRKAIPEILRQLKLT</sequence>
<feature type="non-terminal residue" evidence="1">
    <location>
        <position position="1"/>
    </location>
</feature>
<proteinExistence type="predicted"/>
<name>X1MW99_9ZZZZ</name>
<dbReference type="AlphaFoldDB" id="X1MW99"/>
<accession>X1MW99</accession>
<dbReference type="EMBL" id="BARV01026001">
    <property type="protein sequence ID" value="GAI35962.1"/>
    <property type="molecule type" value="Genomic_DNA"/>
</dbReference>
<protein>
    <submittedName>
        <fullName evidence="1">Uncharacterized protein</fullName>
    </submittedName>
</protein>
<organism evidence="1">
    <name type="scientific">marine sediment metagenome</name>
    <dbReference type="NCBI Taxonomy" id="412755"/>
    <lineage>
        <taxon>unclassified sequences</taxon>
        <taxon>metagenomes</taxon>
        <taxon>ecological metagenomes</taxon>
    </lineage>
</organism>